<keyword evidence="3" id="KW-1185">Reference proteome</keyword>
<dbReference type="EMBL" id="HG677730">
    <property type="protein sequence ID" value="CDJ44850.1"/>
    <property type="molecule type" value="Genomic_DNA"/>
</dbReference>
<proteinExistence type="predicted"/>
<dbReference type="OrthoDB" id="423408at2759"/>
<name>U6LAQ5_EIMTE</name>
<feature type="non-terminal residue" evidence="2">
    <location>
        <position position="1"/>
    </location>
</feature>
<dbReference type="GeneID" id="25257315"/>
<protein>
    <submittedName>
        <fullName evidence="2">Uncharacterized protein</fullName>
    </submittedName>
</protein>
<dbReference type="AlphaFoldDB" id="U6LAQ5"/>
<reference evidence="2" key="1">
    <citation type="submission" date="2013-10" db="EMBL/GenBank/DDBJ databases">
        <title>Genomic analysis of the causative agents of coccidiosis in chickens.</title>
        <authorList>
            <person name="Reid A.J."/>
            <person name="Blake D."/>
            <person name="Billington K."/>
            <person name="Browne H."/>
            <person name="Dunn M."/>
            <person name="Hung S."/>
            <person name="Kawahara F."/>
            <person name="Miranda-Saavedra D."/>
            <person name="Mourier T."/>
            <person name="Nagra H."/>
            <person name="Otto T.D."/>
            <person name="Rawlings N."/>
            <person name="Sanchez A."/>
            <person name="Sanders M."/>
            <person name="Subramaniam C."/>
            <person name="Tay Y."/>
            <person name="Dear P."/>
            <person name="Doerig C."/>
            <person name="Gruber A."/>
            <person name="Parkinson J."/>
            <person name="Shirley M."/>
            <person name="Wan K.L."/>
            <person name="Berriman M."/>
            <person name="Tomley F."/>
            <person name="Pain A."/>
        </authorList>
    </citation>
    <scope>NUCLEOTIDE SEQUENCE [LARGE SCALE GENOMIC DNA]</scope>
    <source>
        <strain evidence="2">Houghton</strain>
    </source>
</reference>
<reference evidence="2" key="2">
    <citation type="submission" date="2013-10" db="EMBL/GenBank/DDBJ databases">
        <authorList>
            <person name="Aslett M."/>
        </authorList>
    </citation>
    <scope>NUCLEOTIDE SEQUENCE [LARGE SCALE GENOMIC DNA]</scope>
    <source>
        <strain evidence="2">Houghton</strain>
    </source>
</reference>
<feature type="coiled-coil region" evidence="1">
    <location>
        <begin position="57"/>
        <end position="88"/>
    </location>
</feature>
<keyword evidence="1" id="KW-0175">Coiled coil</keyword>
<dbReference type="VEuPathDB" id="ToxoDB:ETH2_0524500"/>
<dbReference type="RefSeq" id="XP_013235597.1">
    <property type="nucleotide sequence ID" value="XM_013380143.1"/>
</dbReference>
<accession>U6LAQ5</accession>
<dbReference type="VEuPathDB" id="ToxoDB:ETH_00041375"/>
<dbReference type="Proteomes" id="UP000030747">
    <property type="component" value="Unassembled WGS sequence"/>
</dbReference>
<sequence>FNAYVDLLQQLLQQQQPQQQQQQGEQQLANKLPFVGKTITFFLPQLGASAATQFDALDCVQQQQKQQKQQQQQQEQQQQQQQRKAKQLVRPVYVHLHSLPLDIHRSQVEAIVENLYLRLTAAVEGIEEPLQEVAKPAPLLTPKNKEKQAMESLFQQQIDEVAFKDALYQQDIKYIA</sequence>
<organism evidence="2 3">
    <name type="scientific">Eimeria tenella</name>
    <name type="common">Coccidian parasite</name>
    <dbReference type="NCBI Taxonomy" id="5802"/>
    <lineage>
        <taxon>Eukaryota</taxon>
        <taxon>Sar</taxon>
        <taxon>Alveolata</taxon>
        <taxon>Apicomplexa</taxon>
        <taxon>Conoidasida</taxon>
        <taxon>Coccidia</taxon>
        <taxon>Eucoccidiorida</taxon>
        <taxon>Eimeriorina</taxon>
        <taxon>Eimeriidae</taxon>
        <taxon>Eimeria</taxon>
    </lineage>
</organism>
<gene>
    <name evidence="2" type="ORF">ETH_00041375</name>
</gene>
<evidence type="ECO:0000313" key="2">
    <source>
        <dbReference type="EMBL" id="CDJ44850.1"/>
    </source>
</evidence>
<evidence type="ECO:0000256" key="1">
    <source>
        <dbReference type="SAM" id="Coils"/>
    </source>
</evidence>
<evidence type="ECO:0000313" key="3">
    <source>
        <dbReference type="Proteomes" id="UP000030747"/>
    </source>
</evidence>